<name>A0A2A9HIK2_TEPT2</name>
<sequence>MRRPFIAGNWKMHTTEAEAAALAAAVREQTAGAACDVAVCVPFPHLGPVREVLRGGHVQLGAQDVHWEPKGAFTGEVSAPMLEDYCQFVIIGHSERRQYFCETDEWVNRKLRAVLASRLDPIVCIGETLDQRRAGETEAVLERQLRGALAGIQPSARITIAYEPVWAIGTGETATPAQAQEACAFVRRILRELGGPVADAIRIQYGGSVNPANAAALLAQPDIDGALVGGASLDAAQFAAICAAVPA</sequence>
<evidence type="ECO:0000256" key="8">
    <source>
        <dbReference type="ARBA" id="ARBA00023235"/>
    </source>
</evidence>
<dbReference type="CDD" id="cd00311">
    <property type="entry name" value="TIM"/>
    <property type="match status" value="1"/>
</dbReference>
<dbReference type="HAMAP" id="MF_00147_B">
    <property type="entry name" value="TIM_B"/>
    <property type="match status" value="1"/>
</dbReference>
<feature type="binding site" evidence="9">
    <location>
        <begin position="9"/>
        <end position="11"/>
    </location>
    <ligand>
        <name>substrate</name>
    </ligand>
</feature>
<evidence type="ECO:0000313" key="11">
    <source>
        <dbReference type="EMBL" id="PFG74950.1"/>
    </source>
</evidence>
<dbReference type="GO" id="GO:0046166">
    <property type="term" value="P:glyceraldehyde-3-phosphate biosynthetic process"/>
    <property type="evidence" value="ECO:0007669"/>
    <property type="project" value="TreeGrafter"/>
</dbReference>
<dbReference type="NCBIfam" id="TIGR00419">
    <property type="entry name" value="tim"/>
    <property type="match status" value="1"/>
</dbReference>
<evidence type="ECO:0000256" key="2">
    <source>
        <dbReference type="ARBA" id="ARBA00007422"/>
    </source>
</evidence>
<dbReference type="EC" id="5.3.1.1" evidence="3 9"/>
<comment type="subcellular location">
    <subcellularLocation>
        <location evidence="9 10">Cytoplasm</location>
    </subcellularLocation>
</comment>
<gene>
    <name evidence="9" type="primary">tpiA</name>
    <name evidence="11" type="ORF">A9A59_2203</name>
</gene>
<dbReference type="UniPathway" id="UPA00138"/>
<proteinExistence type="inferred from homology"/>
<dbReference type="EMBL" id="PDJQ01000001">
    <property type="protein sequence ID" value="PFG74950.1"/>
    <property type="molecule type" value="Genomic_DNA"/>
</dbReference>
<dbReference type="PANTHER" id="PTHR21139">
    <property type="entry name" value="TRIOSEPHOSPHATE ISOMERASE"/>
    <property type="match status" value="1"/>
</dbReference>
<keyword evidence="12" id="KW-1185">Reference proteome</keyword>
<evidence type="ECO:0000256" key="5">
    <source>
        <dbReference type="ARBA" id="ARBA00022432"/>
    </source>
</evidence>
<comment type="similarity">
    <text evidence="2 9 10">Belongs to the triosephosphate isomerase family.</text>
</comment>
<keyword evidence="8 9" id="KW-0413">Isomerase</keyword>
<keyword evidence="5 9" id="KW-0312">Gluconeogenesis</keyword>
<dbReference type="InterPro" id="IPR022896">
    <property type="entry name" value="TrioseP_Isoase_bac/euk"/>
</dbReference>
<protein>
    <recommendedName>
        <fullName evidence="4 9">Triosephosphate isomerase</fullName>
        <shortName evidence="9">TIM</shortName>
        <shortName evidence="9">TPI</shortName>
        <ecNumber evidence="3 9">5.3.1.1</ecNumber>
    </recommendedName>
    <alternativeName>
        <fullName evidence="9">Triose-phosphate isomerase</fullName>
    </alternativeName>
</protein>
<dbReference type="Gene3D" id="3.20.20.70">
    <property type="entry name" value="Aldolase class I"/>
    <property type="match status" value="1"/>
</dbReference>
<dbReference type="PANTHER" id="PTHR21139:SF42">
    <property type="entry name" value="TRIOSEPHOSPHATE ISOMERASE"/>
    <property type="match status" value="1"/>
</dbReference>
<comment type="function">
    <text evidence="9">Involved in the gluconeogenesis. Catalyzes stereospecifically the conversion of dihydroxyacetone phosphate (DHAP) to D-glyceraldehyde-3-phosphate (G3P).</text>
</comment>
<evidence type="ECO:0000256" key="9">
    <source>
        <dbReference type="HAMAP-Rule" id="MF_00147"/>
    </source>
</evidence>
<dbReference type="Pfam" id="PF00121">
    <property type="entry name" value="TIM"/>
    <property type="match status" value="1"/>
</dbReference>
<dbReference type="FunFam" id="3.20.20.70:FF:000016">
    <property type="entry name" value="Triosephosphate isomerase"/>
    <property type="match status" value="1"/>
</dbReference>
<comment type="pathway">
    <text evidence="1 9 10">Carbohydrate degradation; glycolysis; D-glyceraldehyde 3-phosphate from glycerone phosphate: step 1/1.</text>
</comment>
<dbReference type="SUPFAM" id="SSF51351">
    <property type="entry name" value="Triosephosphate isomerase (TIM)"/>
    <property type="match status" value="1"/>
</dbReference>
<dbReference type="InterPro" id="IPR013785">
    <property type="entry name" value="Aldolase_TIM"/>
</dbReference>
<dbReference type="GO" id="GO:0005829">
    <property type="term" value="C:cytosol"/>
    <property type="evidence" value="ECO:0007669"/>
    <property type="project" value="TreeGrafter"/>
</dbReference>
<feature type="binding site" evidence="9">
    <location>
        <position position="208"/>
    </location>
    <ligand>
        <name>substrate</name>
    </ligand>
</feature>
<dbReference type="PROSITE" id="PS51440">
    <property type="entry name" value="TIM_2"/>
    <property type="match status" value="1"/>
</dbReference>
<feature type="binding site" evidence="9">
    <location>
        <position position="169"/>
    </location>
    <ligand>
        <name>substrate</name>
    </ligand>
</feature>
<comment type="subunit">
    <text evidence="9 10">Homodimer.</text>
</comment>
<dbReference type="GO" id="GO:0004807">
    <property type="term" value="F:triose-phosphate isomerase activity"/>
    <property type="evidence" value="ECO:0007669"/>
    <property type="project" value="UniProtKB-UniRule"/>
</dbReference>
<evidence type="ECO:0000256" key="4">
    <source>
        <dbReference type="ARBA" id="ARBA00019397"/>
    </source>
</evidence>
<dbReference type="GO" id="GO:0019563">
    <property type="term" value="P:glycerol catabolic process"/>
    <property type="evidence" value="ECO:0007669"/>
    <property type="project" value="TreeGrafter"/>
</dbReference>
<dbReference type="UniPathway" id="UPA00109">
    <property type="reaction ID" value="UER00189"/>
</dbReference>
<dbReference type="InterPro" id="IPR000652">
    <property type="entry name" value="Triosephosphate_isomerase"/>
</dbReference>
<reference evidence="11 12" key="1">
    <citation type="submission" date="2017-09" db="EMBL/GenBank/DDBJ databases">
        <title>Sequencing the genomes of two abundant thermophiles in Great Basin hot springs: Thermocrinis jamiesonii and novel Chloroflexi Thermoflexus hugenholtzii.</title>
        <authorList>
            <person name="Hedlund B."/>
        </authorList>
    </citation>
    <scope>NUCLEOTIDE SEQUENCE [LARGE SCALE GENOMIC DNA]</scope>
    <source>
        <strain evidence="11 12">G233</strain>
    </source>
</reference>
<feature type="binding site" evidence="9">
    <location>
        <begin position="229"/>
        <end position="230"/>
    </location>
    <ligand>
        <name>substrate</name>
    </ligand>
</feature>
<comment type="caution">
    <text evidence="11">The sequence shown here is derived from an EMBL/GenBank/DDBJ whole genome shotgun (WGS) entry which is preliminary data.</text>
</comment>
<evidence type="ECO:0000256" key="10">
    <source>
        <dbReference type="RuleBase" id="RU363013"/>
    </source>
</evidence>
<comment type="pathway">
    <text evidence="9 10">Carbohydrate biosynthesis; gluconeogenesis.</text>
</comment>
<evidence type="ECO:0000256" key="7">
    <source>
        <dbReference type="ARBA" id="ARBA00023152"/>
    </source>
</evidence>
<evidence type="ECO:0000313" key="12">
    <source>
        <dbReference type="Proteomes" id="UP000223071"/>
    </source>
</evidence>
<accession>A0A2A9HIK2</accession>
<dbReference type="GO" id="GO:0006096">
    <property type="term" value="P:glycolytic process"/>
    <property type="evidence" value="ECO:0007669"/>
    <property type="project" value="UniProtKB-UniRule"/>
</dbReference>
<keyword evidence="6 9" id="KW-0963">Cytoplasm</keyword>
<comment type="catalytic activity">
    <reaction evidence="9 10">
        <text>D-glyceraldehyde 3-phosphate = dihydroxyacetone phosphate</text>
        <dbReference type="Rhea" id="RHEA:18585"/>
        <dbReference type="ChEBI" id="CHEBI:57642"/>
        <dbReference type="ChEBI" id="CHEBI:59776"/>
        <dbReference type="EC" id="5.3.1.1"/>
    </reaction>
</comment>
<feature type="active site" description="Electrophile" evidence="9">
    <location>
        <position position="93"/>
    </location>
</feature>
<organism evidence="11 12">
    <name type="scientific">Tepidiforma thermophila (strain KCTC 52669 / CGMCC 1.13589 / G233)</name>
    <dbReference type="NCBI Taxonomy" id="2761530"/>
    <lineage>
        <taxon>Bacteria</taxon>
        <taxon>Bacillati</taxon>
        <taxon>Chloroflexota</taxon>
        <taxon>Tepidiformia</taxon>
        <taxon>Tepidiformales</taxon>
        <taxon>Tepidiformaceae</taxon>
        <taxon>Tepidiforma</taxon>
    </lineage>
</organism>
<dbReference type="RefSeq" id="WP_098504302.1">
    <property type="nucleotide sequence ID" value="NZ_PDJQ01000001.1"/>
</dbReference>
<dbReference type="Proteomes" id="UP000223071">
    <property type="component" value="Unassembled WGS sequence"/>
</dbReference>
<evidence type="ECO:0000256" key="6">
    <source>
        <dbReference type="ARBA" id="ARBA00022490"/>
    </source>
</evidence>
<evidence type="ECO:0000256" key="3">
    <source>
        <dbReference type="ARBA" id="ARBA00011940"/>
    </source>
</evidence>
<feature type="active site" description="Proton acceptor" evidence="9">
    <location>
        <position position="163"/>
    </location>
</feature>
<dbReference type="InterPro" id="IPR020861">
    <property type="entry name" value="Triosephosphate_isomerase_AS"/>
</dbReference>
<keyword evidence="7 9" id="KW-0324">Glycolysis</keyword>
<dbReference type="AlphaFoldDB" id="A0A2A9HIK2"/>
<dbReference type="InterPro" id="IPR035990">
    <property type="entry name" value="TIM_sf"/>
</dbReference>
<dbReference type="PROSITE" id="PS00171">
    <property type="entry name" value="TIM_1"/>
    <property type="match status" value="1"/>
</dbReference>
<dbReference type="GO" id="GO:0006094">
    <property type="term" value="P:gluconeogenesis"/>
    <property type="evidence" value="ECO:0007669"/>
    <property type="project" value="UniProtKB-UniRule"/>
</dbReference>
<evidence type="ECO:0000256" key="1">
    <source>
        <dbReference type="ARBA" id="ARBA00004680"/>
    </source>
</evidence>